<evidence type="ECO:0000259" key="2">
    <source>
        <dbReference type="PROSITE" id="PS50853"/>
    </source>
</evidence>
<sequence length="1859" mass="199443">MHTSLSQRSGKGQAGAFLPLLCLLLTANAFATDYYVATTGNDVSNNGLSENTPYATIGKAAATAGPGDMVYVLPGTYRETAEIKKDGATFVARNGKGTVIINGADLMLNWTRVNGTNTYKAPMAWNMEGRWGSNQVFQDGKMIDLARWPRQTSDDLMLPANAVAEDVTGTLMGSTFTIRDDQFDEPAARWVGARIWVNTARNNSGLDGNGWTGRVRSISGNLITVDGFTFGVRPPNAPWGVGVGTEYFLFDPTPAGVSQAGTTLAEVEAGIDAVLKPGQWWKNGNTLYVKTLNEAAPATAATAPGNVIEAKRRHFAFWPETLRNHSGYTIENFDLFACAITTDRTFTTNRIIEEANNITLSGLTVKYVSHLIDQDGNDFLSKHYGFTGIVLSGRNNTLKDSDIMYSATSAVSFLGAQNKLLNNRIHETNYMCSNAGAVNTGFVCLDSEIAYNTIWNTTHIGINIKFFKNSNPAVKHQARIHHNTIYDFMMRSYDSSAIDVVGEDLQWVRIDHNRIYNTRAEARVGKRKYGIYLDYGGGPGGLNRIRATVDHNVVWDVNNPMTLNTGWDVHIFNNVFLAVADRLDDPEEKSTALTLTFKLGEGPKAGTNVRVYNNILNEEPNLTQGANPFVAILNNLTDARGAVLDELFVNATNPVMATRDYRLKESATRAIDQGIAVDEYTANYALDGAVAGLTDIGAFEHPTSSIGADTQAPSVPESAAFVVADKTGNSFRVSWTASTDNVGVVYYELYSNGALVKQTGETSLQLTRLEGSTSYFIEVLAVDGSGNRSERSNALEVKTSAPVVDVDIAKTSTPIVIDGTREAAWSSPMNPIAKRVTGSQEPESDADLSGEWTSLWDANNLYLFIDVNDDVNKVDSPVNEWYLDDHLEILIDADGSRPRTYGAKQHQYYIVRGGTFFKWRWPSGVAVTGAQSSIVEKEGGSGYRMEVKIPFSALGVTGEALAVMGIDVQVGDDDDGGGEDTRLSWITTDPNASNNPTLFGVAKLTAPGIPDDTESPSTPTGLLASGILSNGFTVSWNPSTDNGAVQNYEVFVNGNLVGTPKLTTFSLADLTEGAAYSVRVKAKDRFSNLSGLSSALNVTTPVRSTAVRYETEEAPAVITAPATRITAGAPGVVNGYSGTGYGKLSSVTGSKLTHVITVPTAGTYAAFYRYSTDQNTRFSFYVNGVKTGGDYVDYGTKVGALRLQFLNKASYNNWDDLPLLLTLNAGENTIALQHESNSDNRGEIYLDYLAVYPFVDPQGPGAPTDLNVTNTTASGFTLTWTASTDNSGVAPSYQVYRDGILAGTTAGTTLDVTSLAPGTYAITVRAVDAAGSQSDASESIDVAVTGNTGTAVDRTDPVGSGRVTARGDYQGDRVKAFDNDANTAWLDIRPASWIQFEFDNAAAYAVSSYTITSNKSSGHFDAKTWKLYGTNTPGGVFPGDYVELDARSDIRFLTRKEKKTFAIGNTTGYRAYRLEITANSGGAYLQIGEIEFFSPGASAAIPVSAVRVSPAAATVERDGTRALSATTSPVNATDKTVRWSSSDPAVATVDAGTGVVTGVSTGIATITATTNDGNKTATSTVTVDPTVVRGEVVQQIWTNIWSDDKTVASIPVNTPANKTYVLTSLEDTTANASGGERDTYGQRIRGYIIPSATATYYFYVASDDNGYFYLSSDYQPANRGADPIAQVIGSTGVREWTNASQAATQKSAGKALVAGKKYYFEAYMRERFGGNNLSIGWTTATNNTGITVIGSANLGRYDENCTTCRGSAGTERGEDLSLQLHPNPAGRQVTIHLEAFKGEPAVQVKMTDLAGKPFLRQQVQLEAGVSKVTLSVGHLPQGVFVVAVQGRKTGKTAKLVITR</sequence>
<dbReference type="Gene3D" id="2.60.120.260">
    <property type="entry name" value="Galactose-binding domain-like"/>
    <property type="match status" value="2"/>
</dbReference>
<dbReference type="GO" id="GO:0030246">
    <property type="term" value="F:carbohydrate binding"/>
    <property type="evidence" value="ECO:0007669"/>
    <property type="project" value="InterPro"/>
</dbReference>
<dbReference type="Pfam" id="PF00041">
    <property type="entry name" value="fn3"/>
    <property type="match status" value="3"/>
</dbReference>
<evidence type="ECO:0000259" key="3">
    <source>
        <dbReference type="PROSITE" id="PS51175"/>
    </source>
</evidence>
<feature type="domain" description="Fibronectin type-III" evidence="2">
    <location>
        <begin position="1262"/>
        <end position="1348"/>
    </location>
</feature>
<proteinExistence type="predicted"/>
<protein>
    <submittedName>
        <fullName evidence="5">GH119 / CBM9 / CBM35</fullName>
    </submittedName>
</protein>
<dbReference type="PROSITE" id="PS51175">
    <property type="entry name" value="CBM6"/>
    <property type="match status" value="1"/>
</dbReference>
<dbReference type="InterPro" id="IPR008964">
    <property type="entry name" value="Invasin/intimin_cell_adhesion"/>
</dbReference>
<keyword evidence="1" id="KW-0732">Signal</keyword>
<name>A0A6J4HID5_9SPHI</name>
<dbReference type="PROSITE" id="PS51820">
    <property type="entry name" value="PA14"/>
    <property type="match status" value="1"/>
</dbReference>
<dbReference type="SUPFAM" id="SSF56988">
    <property type="entry name" value="Anthrax protective antigen"/>
    <property type="match status" value="1"/>
</dbReference>
<accession>A0A6J4HID5</accession>
<dbReference type="SUPFAM" id="SSF51126">
    <property type="entry name" value="Pectin lyase-like"/>
    <property type="match status" value="1"/>
</dbReference>
<dbReference type="PROSITE" id="PS50853">
    <property type="entry name" value="FN3"/>
    <property type="match status" value="3"/>
</dbReference>
<dbReference type="PANTHER" id="PTHR36453">
    <property type="entry name" value="SECRETED PROTEIN-RELATED"/>
    <property type="match status" value="1"/>
</dbReference>
<evidence type="ECO:0000313" key="5">
    <source>
        <dbReference type="EMBL" id="CAA9225652.1"/>
    </source>
</evidence>
<dbReference type="Gene3D" id="2.160.20.10">
    <property type="entry name" value="Single-stranded right-handed beta-helix, Pectin lyase-like"/>
    <property type="match status" value="2"/>
</dbReference>
<dbReference type="SMART" id="SM00635">
    <property type="entry name" value="BID_2"/>
    <property type="match status" value="1"/>
</dbReference>
<dbReference type="InterPro" id="IPR037524">
    <property type="entry name" value="PA14/GLEYA"/>
</dbReference>
<dbReference type="CDD" id="cd00063">
    <property type="entry name" value="FN3"/>
    <property type="match status" value="3"/>
</dbReference>
<dbReference type="Pfam" id="PF02368">
    <property type="entry name" value="Big_2"/>
    <property type="match status" value="1"/>
</dbReference>
<dbReference type="Pfam" id="PF06452">
    <property type="entry name" value="CBM9_1"/>
    <property type="match status" value="1"/>
</dbReference>
<dbReference type="Gene3D" id="2.60.40.10">
    <property type="entry name" value="Immunoglobulins"/>
    <property type="match status" value="3"/>
</dbReference>
<reference evidence="5" key="1">
    <citation type="submission" date="2020-02" db="EMBL/GenBank/DDBJ databases">
        <authorList>
            <person name="Meier V. D."/>
        </authorList>
    </citation>
    <scope>NUCLEOTIDE SEQUENCE</scope>
    <source>
        <strain evidence="5">AVDCRST_MAG56</strain>
    </source>
</reference>
<dbReference type="SUPFAM" id="SSF49265">
    <property type="entry name" value="Fibronectin type III"/>
    <property type="match status" value="2"/>
</dbReference>
<dbReference type="SUPFAM" id="SSF49344">
    <property type="entry name" value="CBD9-like"/>
    <property type="match status" value="1"/>
</dbReference>
<dbReference type="InterPro" id="IPR011050">
    <property type="entry name" value="Pectin_lyase_fold/virulence"/>
</dbReference>
<dbReference type="PANTHER" id="PTHR36453:SF1">
    <property type="entry name" value="RIGHT HANDED BETA HELIX DOMAIN-CONTAINING PROTEIN"/>
    <property type="match status" value="1"/>
</dbReference>
<dbReference type="SUPFAM" id="SSF49373">
    <property type="entry name" value="Invasin/intimin cell-adhesion fragments"/>
    <property type="match status" value="1"/>
</dbReference>
<feature type="chain" id="PRO_5026860897" evidence="1">
    <location>
        <begin position="32"/>
        <end position="1859"/>
    </location>
</feature>
<dbReference type="InterPro" id="IPR013783">
    <property type="entry name" value="Ig-like_fold"/>
</dbReference>
<dbReference type="Gene3D" id="2.60.40.1190">
    <property type="match status" value="1"/>
</dbReference>
<evidence type="ECO:0000259" key="4">
    <source>
        <dbReference type="PROSITE" id="PS51820"/>
    </source>
</evidence>
<feature type="domain" description="Fibronectin type-III" evidence="2">
    <location>
        <begin position="712"/>
        <end position="802"/>
    </location>
</feature>
<feature type="domain" description="PA14" evidence="4">
    <location>
        <begin position="1592"/>
        <end position="1753"/>
    </location>
</feature>
<feature type="domain" description="CBM6" evidence="3">
    <location>
        <begin position="1107"/>
        <end position="1252"/>
    </location>
</feature>
<gene>
    <name evidence="5" type="ORF">AVDCRST_MAG56-960</name>
</gene>
<dbReference type="InterPro" id="IPR036116">
    <property type="entry name" value="FN3_sf"/>
</dbReference>
<dbReference type="GO" id="GO:0016052">
    <property type="term" value="P:carbohydrate catabolic process"/>
    <property type="evidence" value="ECO:0007669"/>
    <property type="project" value="InterPro"/>
</dbReference>
<evidence type="ECO:0000256" key="1">
    <source>
        <dbReference type="SAM" id="SignalP"/>
    </source>
</evidence>
<dbReference type="InterPro" id="IPR003961">
    <property type="entry name" value="FN3_dom"/>
</dbReference>
<dbReference type="EMBL" id="CADCTQ010000063">
    <property type="protein sequence ID" value="CAA9225652.1"/>
    <property type="molecule type" value="Genomic_DNA"/>
</dbReference>
<dbReference type="InterPro" id="IPR012334">
    <property type="entry name" value="Pectin_lyas_fold"/>
</dbReference>
<feature type="signal peptide" evidence="1">
    <location>
        <begin position="1"/>
        <end position="31"/>
    </location>
</feature>
<organism evidence="5">
    <name type="scientific">uncultured Cytophagales bacterium</name>
    <dbReference type="NCBI Taxonomy" id="158755"/>
    <lineage>
        <taxon>Bacteria</taxon>
        <taxon>Pseudomonadati</taxon>
        <taxon>Bacteroidota</taxon>
        <taxon>Sphingobacteriia</taxon>
        <taxon>Sphingobacteriales</taxon>
        <taxon>environmental samples</taxon>
    </lineage>
</organism>
<dbReference type="InterPro" id="IPR003343">
    <property type="entry name" value="Big_2"/>
</dbReference>
<dbReference type="InterPro" id="IPR005084">
    <property type="entry name" value="CBM6"/>
</dbReference>
<dbReference type="GO" id="GO:0004553">
    <property type="term" value="F:hydrolase activity, hydrolyzing O-glycosyl compounds"/>
    <property type="evidence" value="ECO:0007669"/>
    <property type="project" value="InterPro"/>
</dbReference>
<dbReference type="InterPro" id="IPR010502">
    <property type="entry name" value="Carb-bd_dom_fam9"/>
</dbReference>
<dbReference type="Gene3D" id="2.60.40.1080">
    <property type="match status" value="1"/>
</dbReference>
<feature type="domain" description="Fibronectin type-III" evidence="2">
    <location>
        <begin position="1015"/>
        <end position="1103"/>
    </location>
</feature>
<dbReference type="SMART" id="SM00060">
    <property type="entry name" value="FN3"/>
    <property type="match status" value="3"/>
</dbReference>